<evidence type="ECO:0000313" key="2">
    <source>
        <dbReference type="EMBL" id="MBM2355459.1"/>
    </source>
</evidence>
<evidence type="ECO:0000313" key="3">
    <source>
        <dbReference type="Proteomes" id="UP000809337"/>
    </source>
</evidence>
<sequence length="551" mass="58734">MKSGTAAARIAIVGLGPRSLGALEALVAHLSDNGCRVTVDVFEPSDAPGAGPNFHPDESPLCLLNIPFRDIAIRPPAFSRAGSFAEWFARHTGEQADPDSFPPRADLGRYLQARLDDLLDASNGTITIIPEQVAQIERRDAGWQVHAGDQPRALYDEVLLTPGQPETAPDDQLSEWQDHARDTQAQLAQAYPAAQLAKRAQDWTGRTVATRGLGLSTFDVLRVLTCGQGGRFDAQGYHPSGREPAAIYPFSLNGHPPFPKPATEALDARFDLHPSEVDRFSQAMAQAAVADPDTARATINATLEPVVTRILTDCDAKVPEGAVADWLHAEWTDAGSQEKDMSPMDMLRTGIALAEGSRAPTTGYVVGQVWRKAQDALRAGYNPVETPAETAEVLVGFDEGLKRYSYGPPLSASHELMALIDAGIVDLDLAVDPDFTLTDSGWTLETGGNTARVSVMIDAVLPSPDLSAIAAVPVCTLVENGVLAPLGHGLAARTVPDGQVLDEQGRVVPRLCLLGRLALGSVIAVDSLHDCFGKSSDRWAKGVCARQTADS</sequence>
<dbReference type="InterPro" id="IPR038732">
    <property type="entry name" value="HpyO/CreE_NAD-binding"/>
</dbReference>
<name>A0A9Q2P1V3_9RHOB</name>
<protein>
    <submittedName>
        <fullName evidence="2">FAD/NAD(P)-binding protein</fullName>
    </submittedName>
</protein>
<dbReference type="Proteomes" id="UP000809337">
    <property type="component" value="Unassembled WGS sequence"/>
</dbReference>
<dbReference type="SUPFAM" id="SSF51905">
    <property type="entry name" value="FAD/NAD(P)-binding domain"/>
    <property type="match status" value="1"/>
</dbReference>
<reference evidence="2" key="1">
    <citation type="submission" date="2021-01" db="EMBL/GenBank/DDBJ databases">
        <title>Diatom-associated Roseobacters Show Island Model of Population Structure.</title>
        <authorList>
            <person name="Qu L."/>
            <person name="Feng X."/>
            <person name="Chen Y."/>
            <person name="Li L."/>
            <person name="Wang X."/>
            <person name="Hu Z."/>
            <person name="Wang H."/>
            <person name="Luo H."/>
        </authorList>
    </citation>
    <scope>NUCLEOTIDE SEQUENCE</scope>
    <source>
        <strain evidence="2">SM26-45</strain>
    </source>
</reference>
<accession>A0A9Q2P1V3</accession>
<dbReference type="AlphaFoldDB" id="A0A9Q2P1V3"/>
<dbReference type="PANTHER" id="PTHR40254:SF1">
    <property type="entry name" value="BLR0577 PROTEIN"/>
    <property type="match status" value="1"/>
</dbReference>
<proteinExistence type="predicted"/>
<organism evidence="2 3">
    <name type="scientific">Pseudosulfitobacter pseudonitzschiae</name>
    <dbReference type="NCBI Taxonomy" id="1402135"/>
    <lineage>
        <taxon>Bacteria</taxon>
        <taxon>Pseudomonadati</taxon>
        <taxon>Pseudomonadota</taxon>
        <taxon>Alphaproteobacteria</taxon>
        <taxon>Rhodobacterales</taxon>
        <taxon>Roseobacteraceae</taxon>
        <taxon>Pseudosulfitobacter</taxon>
    </lineage>
</organism>
<comment type="caution">
    <text evidence="2">The sequence shown here is derived from an EMBL/GenBank/DDBJ whole genome shotgun (WGS) entry which is preliminary data.</text>
</comment>
<gene>
    <name evidence="2" type="ORF">JQX14_12985</name>
</gene>
<feature type="domain" description="FAD-dependent urate hydroxylase HpyO/Asp monooxygenase CreE-like FAD/NAD(P)-binding" evidence="1">
    <location>
        <begin position="11"/>
        <end position="164"/>
    </location>
</feature>
<dbReference type="PANTHER" id="PTHR40254">
    <property type="entry name" value="BLR0577 PROTEIN"/>
    <property type="match status" value="1"/>
</dbReference>
<dbReference type="InterPro" id="IPR036188">
    <property type="entry name" value="FAD/NAD-bd_sf"/>
</dbReference>
<dbReference type="InterPro" id="IPR052189">
    <property type="entry name" value="L-asp_N-monooxygenase_NS-form"/>
</dbReference>
<evidence type="ECO:0000259" key="1">
    <source>
        <dbReference type="Pfam" id="PF13454"/>
    </source>
</evidence>
<dbReference type="RefSeq" id="WP_231034367.1">
    <property type="nucleotide sequence ID" value="NZ_JAJNGX010000007.1"/>
</dbReference>
<dbReference type="Pfam" id="PF13454">
    <property type="entry name" value="NAD_binding_9"/>
    <property type="match status" value="1"/>
</dbReference>
<dbReference type="EMBL" id="JAFBWN010000007">
    <property type="protein sequence ID" value="MBM2355459.1"/>
    <property type="molecule type" value="Genomic_DNA"/>
</dbReference>